<sequence>MSSLPVPTQWILQEANRGSTTQAYQNALYRRIFELKAELRLLESCRNAIVPANRLPAEVLSMVFLNHAAMVVETSEPWDRRSFATIHVAHVCRFWRQVAHDCKELWTRPLFLGPGLTNYMLQVNAQSNNAPLTIKYRGEERTPSYTDALAEALSRTDRIKCIEISEGEVGRGILSQASGYAPLLEKVSLDFYEDCEEWESIPEDFLKGGAPLLKILSVTGMLIPDWSVLPLGRSITHLKLTVSSGLEYDGRPSSKAFRNSLKEMPLLRSLSLSYFLPDDGAVTRSPSAFPLMSFRALEELVLEDRFDDINDFFQGSSIPSATHVTLQAGYLENNDELRGLLERLKVSWEKQMELSALTMTAGLDYDGAQQFIFNLNPLNYSPVSLSVAFLFNRPTCVDGAFSAFCEHLHIGSIASLTVWQEFSAEHWRTFGRLQDLMELTVRGPSISGFLAALEEAFGEDARTSNFSNAFPALQTLEFEEVNFKDGTHGLCRTLACLPERHRYLSLRFVRCTNFGADDFMSLAETLPDMQVALATF</sequence>
<dbReference type="Pfam" id="PF12937">
    <property type="entry name" value="F-box-like"/>
    <property type="match status" value="1"/>
</dbReference>
<dbReference type="Proteomes" id="UP000541558">
    <property type="component" value="Unassembled WGS sequence"/>
</dbReference>
<dbReference type="OrthoDB" id="3055325at2759"/>
<dbReference type="Gene3D" id="1.20.1280.50">
    <property type="match status" value="1"/>
</dbReference>
<protein>
    <recommendedName>
        <fullName evidence="1">F-box domain-containing protein</fullName>
    </recommendedName>
</protein>
<gene>
    <name evidence="2" type="ORF">D9611_004940</name>
</gene>
<dbReference type="Gene3D" id="3.80.10.10">
    <property type="entry name" value="Ribonuclease Inhibitor"/>
    <property type="match status" value="1"/>
</dbReference>
<dbReference type="InterPro" id="IPR001810">
    <property type="entry name" value="F-box_dom"/>
</dbReference>
<comment type="caution">
    <text evidence="2">The sequence shown here is derived from an EMBL/GenBank/DDBJ whole genome shotgun (WGS) entry which is preliminary data.</text>
</comment>
<dbReference type="EMBL" id="JAACJK010000220">
    <property type="protein sequence ID" value="KAF5315868.1"/>
    <property type="molecule type" value="Genomic_DNA"/>
</dbReference>
<evidence type="ECO:0000313" key="2">
    <source>
        <dbReference type="EMBL" id="KAF5315868.1"/>
    </source>
</evidence>
<evidence type="ECO:0000259" key="1">
    <source>
        <dbReference type="Pfam" id="PF12937"/>
    </source>
</evidence>
<keyword evidence="3" id="KW-1185">Reference proteome</keyword>
<feature type="domain" description="F-box" evidence="1">
    <location>
        <begin position="53"/>
        <end position="110"/>
    </location>
</feature>
<organism evidence="2 3">
    <name type="scientific">Ephemerocybe angulata</name>
    <dbReference type="NCBI Taxonomy" id="980116"/>
    <lineage>
        <taxon>Eukaryota</taxon>
        <taxon>Fungi</taxon>
        <taxon>Dikarya</taxon>
        <taxon>Basidiomycota</taxon>
        <taxon>Agaricomycotina</taxon>
        <taxon>Agaricomycetes</taxon>
        <taxon>Agaricomycetidae</taxon>
        <taxon>Agaricales</taxon>
        <taxon>Agaricineae</taxon>
        <taxon>Psathyrellaceae</taxon>
        <taxon>Ephemerocybe</taxon>
    </lineage>
</organism>
<accession>A0A8H5EXQ2</accession>
<name>A0A8H5EXQ2_9AGAR</name>
<evidence type="ECO:0000313" key="3">
    <source>
        <dbReference type="Proteomes" id="UP000541558"/>
    </source>
</evidence>
<dbReference type="SUPFAM" id="SSF52047">
    <property type="entry name" value="RNI-like"/>
    <property type="match status" value="1"/>
</dbReference>
<dbReference type="InterPro" id="IPR032675">
    <property type="entry name" value="LRR_dom_sf"/>
</dbReference>
<dbReference type="AlphaFoldDB" id="A0A8H5EXQ2"/>
<reference evidence="2 3" key="1">
    <citation type="journal article" date="2020" name="ISME J.">
        <title>Uncovering the hidden diversity of litter-decomposition mechanisms in mushroom-forming fungi.</title>
        <authorList>
            <person name="Floudas D."/>
            <person name="Bentzer J."/>
            <person name="Ahren D."/>
            <person name="Johansson T."/>
            <person name="Persson P."/>
            <person name="Tunlid A."/>
        </authorList>
    </citation>
    <scope>NUCLEOTIDE SEQUENCE [LARGE SCALE GENOMIC DNA]</scope>
    <source>
        <strain evidence="2 3">CBS 175.51</strain>
    </source>
</reference>
<proteinExistence type="predicted"/>